<comment type="subcellular location">
    <subcellularLocation>
        <location evidence="3 16">Cytoplasm</location>
    </subcellularLocation>
</comment>
<dbReference type="HAMAP" id="MF_01274">
    <property type="entry name" value="Pantothen_kinase_3"/>
    <property type="match status" value="1"/>
</dbReference>
<keyword evidence="8 16" id="KW-0808">Transferase</keyword>
<keyword evidence="16" id="KW-0479">Metal-binding</keyword>
<evidence type="ECO:0000256" key="7">
    <source>
        <dbReference type="ARBA" id="ARBA00022490"/>
    </source>
</evidence>
<dbReference type="GO" id="GO:0046872">
    <property type="term" value="F:metal ion binding"/>
    <property type="evidence" value="ECO:0007669"/>
    <property type="project" value="UniProtKB-KW"/>
</dbReference>
<evidence type="ECO:0000256" key="13">
    <source>
        <dbReference type="ARBA" id="ARBA00022993"/>
    </source>
</evidence>
<keyword evidence="10 16" id="KW-0418">Kinase</keyword>
<dbReference type="GO" id="GO:0015937">
    <property type="term" value="P:coenzyme A biosynthetic process"/>
    <property type="evidence" value="ECO:0007669"/>
    <property type="project" value="UniProtKB-UniRule"/>
</dbReference>
<dbReference type="Gene3D" id="3.30.420.40">
    <property type="match status" value="2"/>
</dbReference>
<feature type="binding site" evidence="16">
    <location>
        <begin position="8"/>
        <end position="15"/>
    </location>
    <ligand>
        <name>ATP</name>
        <dbReference type="ChEBI" id="CHEBI:30616"/>
    </ligand>
</feature>
<dbReference type="GO" id="GO:0004594">
    <property type="term" value="F:pantothenate kinase activity"/>
    <property type="evidence" value="ECO:0007669"/>
    <property type="project" value="UniProtKB-UniRule"/>
</dbReference>
<evidence type="ECO:0000256" key="1">
    <source>
        <dbReference type="ARBA" id="ARBA00001206"/>
    </source>
</evidence>
<keyword evidence="9 16" id="KW-0547">Nucleotide-binding</keyword>
<evidence type="ECO:0000313" key="18">
    <source>
        <dbReference type="Proteomes" id="UP000198771"/>
    </source>
</evidence>
<dbReference type="OrthoDB" id="9804707at2"/>
<comment type="cofactor">
    <cofactor evidence="2">
        <name>K(+)</name>
        <dbReference type="ChEBI" id="CHEBI:29103"/>
    </cofactor>
</comment>
<evidence type="ECO:0000256" key="12">
    <source>
        <dbReference type="ARBA" id="ARBA00022958"/>
    </source>
</evidence>
<comment type="function">
    <text evidence="16">Catalyzes the phosphorylation of pantothenate (Pan), the first step in CoA biosynthesis.</text>
</comment>
<evidence type="ECO:0000256" key="11">
    <source>
        <dbReference type="ARBA" id="ARBA00022840"/>
    </source>
</evidence>
<dbReference type="InterPro" id="IPR004619">
    <property type="entry name" value="Type_III_PanK"/>
</dbReference>
<sequence>MEHLLLMDIGNTNTKIGIVQDGSMLGSYSLPTRSESTADAWGLQILQILGLHRLYPEDLSGWVICSVVPPVGALVRTAGERFCGCPVLFVPEDMPLALENHYARPYEVGADRLVAAFGARRLFASTSLIVVDFGTATTFDCVQDNAYLGGLICPGIYSSAAALASKTAKLPTISFDGVEAEPKIGQNTTESLRQGMVFGFASLVEGLCGRLKPLLKSPVEVVVTGGPAKALIGITSGIDHYCPDLLMQGLLMNYIDHAHMLRKGVQV</sequence>
<evidence type="ECO:0000313" key="17">
    <source>
        <dbReference type="EMBL" id="SDB39446.1"/>
    </source>
</evidence>
<dbReference type="PANTHER" id="PTHR34265">
    <property type="entry name" value="TYPE III PANTOTHENATE KINASE"/>
    <property type="match status" value="1"/>
</dbReference>
<feature type="binding site" evidence="16">
    <location>
        <begin position="109"/>
        <end position="112"/>
    </location>
    <ligand>
        <name>substrate</name>
    </ligand>
</feature>
<dbReference type="RefSeq" id="WP_092120515.1">
    <property type="nucleotide sequence ID" value="NZ_FMXO01000010.1"/>
</dbReference>
<keyword evidence="18" id="KW-1185">Reference proteome</keyword>
<feature type="binding site" evidence="16">
    <location>
        <position position="135"/>
    </location>
    <ligand>
        <name>ATP</name>
        <dbReference type="ChEBI" id="CHEBI:30616"/>
    </ligand>
</feature>
<evidence type="ECO:0000256" key="9">
    <source>
        <dbReference type="ARBA" id="ARBA00022741"/>
    </source>
</evidence>
<evidence type="ECO:0000256" key="8">
    <source>
        <dbReference type="ARBA" id="ARBA00022679"/>
    </source>
</evidence>
<evidence type="ECO:0000256" key="15">
    <source>
        <dbReference type="ARBA" id="ARBA00040883"/>
    </source>
</evidence>
<dbReference type="GO" id="GO:0005524">
    <property type="term" value="F:ATP binding"/>
    <property type="evidence" value="ECO:0007669"/>
    <property type="project" value="UniProtKB-UniRule"/>
</dbReference>
<evidence type="ECO:0000256" key="5">
    <source>
        <dbReference type="ARBA" id="ARBA00011738"/>
    </source>
</evidence>
<gene>
    <name evidence="16" type="primary">coaX</name>
    <name evidence="17" type="ORF">SAMN05660653_01871</name>
</gene>
<accession>A0A1G6D2R9</accession>
<comment type="cofactor">
    <cofactor evidence="16">
        <name>NH4(+)</name>
        <dbReference type="ChEBI" id="CHEBI:28938"/>
    </cofactor>
    <cofactor evidence="16">
        <name>K(+)</name>
        <dbReference type="ChEBI" id="CHEBI:29103"/>
    </cofactor>
    <text evidence="16">A monovalent cation. Ammonium or potassium.</text>
</comment>
<dbReference type="Proteomes" id="UP000198771">
    <property type="component" value="Unassembled WGS sequence"/>
</dbReference>
<dbReference type="STRING" id="617002.SAMN05660653_01871"/>
<dbReference type="AlphaFoldDB" id="A0A1G6D2R9"/>
<reference evidence="17 18" key="1">
    <citation type="submission" date="2016-10" db="EMBL/GenBank/DDBJ databases">
        <authorList>
            <person name="de Groot N.N."/>
        </authorList>
    </citation>
    <scope>NUCLEOTIDE SEQUENCE [LARGE SCALE GENOMIC DNA]</scope>
    <source>
        <strain evidence="17 18">ASO4-2</strain>
    </source>
</reference>
<dbReference type="SUPFAM" id="SSF53067">
    <property type="entry name" value="Actin-like ATPase domain"/>
    <property type="match status" value="2"/>
</dbReference>
<dbReference type="InterPro" id="IPR043129">
    <property type="entry name" value="ATPase_NBD"/>
</dbReference>
<evidence type="ECO:0000256" key="3">
    <source>
        <dbReference type="ARBA" id="ARBA00004496"/>
    </source>
</evidence>
<proteinExistence type="inferred from homology"/>
<dbReference type="CDD" id="cd24015">
    <property type="entry name" value="ASKHA_NBD_PanK-III"/>
    <property type="match status" value="1"/>
</dbReference>
<evidence type="ECO:0000256" key="16">
    <source>
        <dbReference type="HAMAP-Rule" id="MF_01274"/>
    </source>
</evidence>
<feature type="active site" description="Proton acceptor" evidence="16">
    <location>
        <position position="111"/>
    </location>
</feature>
<dbReference type="GO" id="GO:0005737">
    <property type="term" value="C:cytoplasm"/>
    <property type="evidence" value="ECO:0007669"/>
    <property type="project" value="UniProtKB-SubCell"/>
</dbReference>
<comment type="pathway">
    <text evidence="4 16">Cofactor biosynthesis; coenzyme A biosynthesis; CoA from (R)-pantothenate: step 1/5.</text>
</comment>
<comment type="similarity">
    <text evidence="14 16">Belongs to the type III pantothenate kinase family.</text>
</comment>
<keyword evidence="7 16" id="KW-0963">Cytoplasm</keyword>
<dbReference type="UniPathway" id="UPA00241">
    <property type="reaction ID" value="UER00352"/>
</dbReference>
<comment type="catalytic activity">
    <reaction evidence="1 16">
        <text>(R)-pantothenate + ATP = (R)-4'-phosphopantothenate + ADP + H(+)</text>
        <dbReference type="Rhea" id="RHEA:16373"/>
        <dbReference type="ChEBI" id="CHEBI:10986"/>
        <dbReference type="ChEBI" id="CHEBI:15378"/>
        <dbReference type="ChEBI" id="CHEBI:29032"/>
        <dbReference type="ChEBI" id="CHEBI:30616"/>
        <dbReference type="ChEBI" id="CHEBI:456216"/>
        <dbReference type="EC" id="2.7.1.33"/>
    </reaction>
</comment>
<organism evidence="17 18">
    <name type="scientific">Desulfonatronum thiosulfatophilum</name>
    <dbReference type="NCBI Taxonomy" id="617002"/>
    <lineage>
        <taxon>Bacteria</taxon>
        <taxon>Pseudomonadati</taxon>
        <taxon>Thermodesulfobacteriota</taxon>
        <taxon>Desulfovibrionia</taxon>
        <taxon>Desulfovibrionales</taxon>
        <taxon>Desulfonatronaceae</taxon>
        <taxon>Desulfonatronum</taxon>
    </lineage>
</organism>
<dbReference type="Pfam" id="PF03309">
    <property type="entry name" value="Pan_kinase"/>
    <property type="match status" value="1"/>
</dbReference>
<dbReference type="NCBIfam" id="TIGR00671">
    <property type="entry name" value="baf"/>
    <property type="match status" value="1"/>
</dbReference>
<evidence type="ECO:0000256" key="4">
    <source>
        <dbReference type="ARBA" id="ARBA00005225"/>
    </source>
</evidence>
<name>A0A1G6D2R9_9BACT</name>
<evidence type="ECO:0000256" key="6">
    <source>
        <dbReference type="ARBA" id="ARBA00012102"/>
    </source>
</evidence>
<comment type="subunit">
    <text evidence="5 16">Homodimer.</text>
</comment>
<evidence type="ECO:0000256" key="2">
    <source>
        <dbReference type="ARBA" id="ARBA00001958"/>
    </source>
</evidence>
<keyword evidence="12 16" id="KW-0630">Potassium</keyword>
<keyword evidence="13 16" id="KW-0173">Coenzyme A biosynthesis</keyword>
<feature type="binding site" evidence="16">
    <location>
        <position position="132"/>
    </location>
    <ligand>
        <name>K(+)</name>
        <dbReference type="ChEBI" id="CHEBI:29103"/>
    </ligand>
</feature>
<protein>
    <recommendedName>
        <fullName evidence="15 16">Type III pantothenate kinase</fullName>
        <ecNumber evidence="6 16">2.7.1.33</ecNumber>
    </recommendedName>
    <alternativeName>
        <fullName evidence="16">PanK-III</fullName>
    </alternativeName>
    <alternativeName>
        <fullName evidence="16">Pantothenic acid kinase</fullName>
    </alternativeName>
</protein>
<evidence type="ECO:0000256" key="10">
    <source>
        <dbReference type="ARBA" id="ARBA00022777"/>
    </source>
</evidence>
<feature type="binding site" evidence="16">
    <location>
        <position position="188"/>
    </location>
    <ligand>
        <name>substrate</name>
    </ligand>
</feature>
<evidence type="ECO:0000256" key="14">
    <source>
        <dbReference type="ARBA" id="ARBA00038036"/>
    </source>
</evidence>
<keyword evidence="11 16" id="KW-0067">ATP-binding</keyword>
<dbReference type="EC" id="2.7.1.33" evidence="6 16"/>
<dbReference type="NCBIfam" id="NF009855">
    <property type="entry name" value="PRK13321.1"/>
    <property type="match status" value="1"/>
</dbReference>
<feature type="binding site" evidence="16">
    <location>
        <position position="102"/>
    </location>
    <ligand>
        <name>substrate</name>
    </ligand>
</feature>
<dbReference type="EMBL" id="FMXO01000010">
    <property type="protein sequence ID" value="SDB39446.1"/>
    <property type="molecule type" value="Genomic_DNA"/>
</dbReference>
<dbReference type="PANTHER" id="PTHR34265:SF1">
    <property type="entry name" value="TYPE III PANTOTHENATE KINASE"/>
    <property type="match status" value="1"/>
</dbReference>